<protein>
    <recommendedName>
        <fullName evidence="1">VWFA domain-containing protein</fullName>
    </recommendedName>
</protein>
<organism evidence="2 3">
    <name type="scientific">Elysia crispata</name>
    <name type="common">lettuce slug</name>
    <dbReference type="NCBI Taxonomy" id="231223"/>
    <lineage>
        <taxon>Eukaryota</taxon>
        <taxon>Metazoa</taxon>
        <taxon>Spiralia</taxon>
        <taxon>Lophotrochozoa</taxon>
        <taxon>Mollusca</taxon>
        <taxon>Gastropoda</taxon>
        <taxon>Heterobranchia</taxon>
        <taxon>Euthyneura</taxon>
        <taxon>Panpulmonata</taxon>
        <taxon>Sacoglossa</taxon>
        <taxon>Placobranchoidea</taxon>
        <taxon>Plakobranchidae</taxon>
        <taxon>Elysia</taxon>
    </lineage>
</organism>
<dbReference type="EMBL" id="JAWDGP010003656">
    <property type="protein sequence ID" value="KAK3772153.1"/>
    <property type="molecule type" value="Genomic_DNA"/>
</dbReference>
<gene>
    <name evidence="2" type="ORF">RRG08_013699</name>
</gene>
<evidence type="ECO:0000313" key="3">
    <source>
        <dbReference type="Proteomes" id="UP001283361"/>
    </source>
</evidence>
<accession>A0AAE1DJY7</accession>
<dbReference type="Pfam" id="PF00092">
    <property type="entry name" value="VWA"/>
    <property type="match status" value="1"/>
</dbReference>
<sequence>MDGSDSTRRISADFSKVFYARGVIDLIKNVTARVAMGPVRESLISYSMNPQVVTAMTGNATAINAGLDSMTPEFLSTEAGQAFRKAREVLDTASPARPADVPRYIIYLVDGAVSNATDLAAQALVTKNMGIEVYAAGFSAAAKFDDLFIATGSVDRIRQVDSDLELDQFVVPLAYYLCQAPLSLKVA</sequence>
<proteinExistence type="predicted"/>
<dbReference type="Proteomes" id="UP001283361">
    <property type="component" value="Unassembled WGS sequence"/>
</dbReference>
<dbReference type="SUPFAM" id="SSF53300">
    <property type="entry name" value="vWA-like"/>
    <property type="match status" value="1"/>
</dbReference>
<dbReference type="PROSITE" id="PS50234">
    <property type="entry name" value="VWFA"/>
    <property type="match status" value="1"/>
</dbReference>
<keyword evidence="3" id="KW-1185">Reference proteome</keyword>
<comment type="caution">
    <text evidence="2">The sequence shown here is derived from an EMBL/GenBank/DDBJ whole genome shotgun (WGS) entry which is preliminary data.</text>
</comment>
<reference evidence="2" key="1">
    <citation type="journal article" date="2023" name="G3 (Bethesda)">
        <title>A reference genome for the long-term kleptoplast-retaining sea slug Elysia crispata morphotype clarki.</title>
        <authorList>
            <person name="Eastman K.E."/>
            <person name="Pendleton A.L."/>
            <person name="Shaikh M.A."/>
            <person name="Suttiyut T."/>
            <person name="Ogas R."/>
            <person name="Tomko P."/>
            <person name="Gavelis G."/>
            <person name="Widhalm J.R."/>
            <person name="Wisecaver J.H."/>
        </authorList>
    </citation>
    <scope>NUCLEOTIDE SEQUENCE</scope>
    <source>
        <strain evidence="2">ECLA1</strain>
    </source>
</reference>
<name>A0AAE1DJY7_9GAST</name>
<feature type="domain" description="VWFA" evidence="1">
    <location>
        <begin position="1"/>
        <end position="173"/>
    </location>
</feature>
<dbReference type="Gene3D" id="3.40.50.410">
    <property type="entry name" value="von Willebrand factor, type A domain"/>
    <property type="match status" value="1"/>
</dbReference>
<dbReference type="AlphaFoldDB" id="A0AAE1DJY7"/>
<dbReference type="InterPro" id="IPR036465">
    <property type="entry name" value="vWFA_dom_sf"/>
</dbReference>
<evidence type="ECO:0000259" key="1">
    <source>
        <dbReference type="PROSITE" id="PS50234"/>
    </source>
</evidence>
<evidence type="ECO:0000313" key="2">
    <source>
        <dbReference type="EMBL" id="KAK3772153.1"/>
    </source>
</evidence>
<dbReference type="InterPro" id="IPR002035">
    <property type="entry name" value="VWF_A"/>
</dbReference>